<feature type="domain" description="Transglutaminase-like" evidence="1">
    <location>
        <begin position="113"/>
        <end position="175"/>
    </location>
</feature>
<gene>
    <name evidence="2" type="ORF">EFB08_06270</name>
</gene>
<dbReference type="GO" id="GO:0005737">
    <property type="term" value="C:cytoplasm"/>
    <property type="evidence" value="ECO:0007669"/>
    <property type="project" value="TreeGrafter"/>
</dbReference>
<evidence type="ECO:0000313" key="2">
    <source>
        <dbReference type="EMBL" id="RNI29034.1"/>
    </source>
</evidence>
<dbReference type="InterPro" id="IPR038765">
    <property type="entry name" value="Papain-like_cys_pep_sf"/>
</dbReference>
<dbReference type="InterPro" id="IPR052557">
    <property type="entry name" value="CAP/Cytokinesis_protein"/>
</dbReference>
<name>A0A3M9MU36_9BACT</name>
<dbReference type="PANTHER" id="PTHR46333">
    <property type="entry name" value="CYTOKINESIS PROTEIN 3"/>
    <property type="match status" value="1"/>
</dbReference>
<evidence type="ECO:0000313" key="3">
    <source>
        <dbReference type="Proteomes" id="UP000272117"/>
    </source>
</evidence>
<dbReference type="SUPFAM" id="SSF54001">
    <property type="entry name" value="Cysteine proteinases"/>
    <property type="match status" value="1"/>
</dbReference>
<sequence>MLFRYKNKDFLSFSGTYTMSKLVAIFFLFVLSFQVSGQNYAEPHEVSTSAPVIPAAQARSIDGIARFINTHYKSPQDKVKAIYQWLTSNIAYDVQALSRMPLYYEKQSLIAQTLITRKAVCQGYAEVFHELCAKTGIPSYLITGFVVPRGTSAPMSHAWCAANLGGQWYLFDPTWGAGMVERGKFVPRINPKYYMVSPAKMVQTHLPFDPLWQFLAQPLTYQEFLTSRGAAPQPRPVFHFKDSLATYEASSEKAQLTGAIRRIEIQPTIPAVALDQLNHLKKNLSVVRENETIDLYNEAVVSFNTGIEQLNQFIQYRNNRFQPIKPDQELRQMTNDLNSQFSQTKRLLQKIKPADNTNLFLSLQNMKAMVEKAFVQVAKQEIFLKRYLKTPASQRHTLFYRQALADKN</sequence>
<dbReference type="AlphaFoldDB" id="A0A3M9MU36"/>
<dbReference type="Proteomes" id="UP000272117">
    <property type="component" value="Unassembled WGS sequence"/>
</dbReference>
<dbReference type="Gene3D" id="3.10.620.30">
    <property type="match status" value="1"/>
</dbReference>
<comment type="caution">
    <text evidence="2">The sequence shown here is derived from an EMBL/GenBank/DDBJ whole genome shotgun (WGS) entry which is preliminary data.</text>
</comment>
<dbReference type="Pfam" id="PF01841">
    <property type="entry name" value="Transglut_core"/>
    <property type="match status" value="1"/>
</dbReference>
<proteinExistence type="predicted"/>
<dbReference type="EMBL" id="RJJD01000003">
    <property type="protein sequence ID" value="RNI29034.1"/>
    <property type="molecule type" value="Genomic_DNA"/>
</dbReference>
<protein>
    <recommendedName>
        <fullName evidence="1">Transglutaminase-like domain-containing protein</fullName>
    </recommendedName>
</protein>
<evidence type="ECO:0000259" key="1">
    <source>
        <dbReference type="SMART" id="SM00460"/>
    </source>
</evidence>
<accession>A0A3M9MU36</accession>
<dbReference type="PANTHER" id="PTHR46333:SF2">
    <property type="entry name" value="CYTOKINESIS PROTEIN 3"/>
    <property type="match status" value="1"/>
</dbReference>
<organism evidence="2 3">
    <name type="scientific">Rufibacter latericius</name>
    <dbReference type="NCBI Taxonomy" id="2487040"/>
    <lineage>
        <taxon>Bacteria</taxon>
        <taxon>Pseudomonadati</taxon>
        <taxon>Bacteroidota</taxon>
        <taxon>Cytophagia</taxon>
        <taxon>Cytophagales</taxon>
        <taxon>Hymenobacteraceae</taxon>
        <taxon>Rufibacter</taxon>
    </lineage>
</organism>
<dbReference type="SMART" id="SM00460">
    <property type="entry name" value="TGc"/>
    <property type="match status" value="1"/>
</dbReference>
<dbReference type="InterPro" id="IPR002931">
    <property type="entry name" value="Transglutaminase-like"/>
</dbReference>
<reference evidence="2 3" key="1">
    <citation type="submission" date="2018-11" db="EMBL/GenBank/DDBJ databases">
        <title>Rufibacter latericius sp. nov., isolated from water in Baiyang Lake.</title>
        <authorList>
            <person name="Yang Y."/>
        </authorList>
    </citation>
    <scope>NUCLEOTIDE SEQUENCE [LARGE SCALE GENOMIC DNA]</scope>
    <source>
        <strain evidence="2 3">R-22-1c-1</strain>
    </source>
</reference>
<keyword evidence="3" id="KW-1185">Reference proteome</keyword>